<dbReference type="AlphaFoldDB" id="A0A4Y2A2Z8"/>
<feature type="region of interest" description="Disordered" evidence="1">
    <location>
        <begin position="1"/>
        <end position="68"/>
    </location>
</feature>
<name>A0A4Y2A2Z8_ARAVE</name>
<proteinExistence type="predicted"/>
<protein>
    <submittedName>
        <fullName evidence="2">Uncharacterized protein</fullName>
    </submittedName>
</protein>
<sequence length="102" mass="11336">MRCVGSDIPLSSPELESSFPSIPEVSSPPPSDKELPPVFPESTGEIEPSPRPVERTPPTAMTPEPNHRQCTQMQQKVCLVFFIEEPQLEKINVVTVFKTVFS</sequence>
<feature type="compositionally biased region" description="Low complexity" evidence="1">
    <location>
        <begin position="1"/>
        <end position="25"/>
    </location>
</feature>
<evidence type="ECO:0000256" key="1">
    <source>
        <dbReference type="SAM" id="MobiDB-lite"/>
    </source>
</evidence>
<organism evidence="2 3">
    <name type="scientific">Araneus ventricosus</name>
    <name type="common">Orbweaver spider</name>
    <name type="synonym">Epeira ventricosa</name>
    <dbReference type="NCBI Taxonomy" id="182803"/>
    <lineage>
        <taxon>Eukaryota</taxon>
        <taxon>Metazoa</taxon>
        <taxon>Ecdysozoa</taxon>
        <taxon>Arthropoda</taxon>
        <taxon>Chelicerata</taxon>
        <taxon>Arachnida</taxon>
        <taxon>Araneae</taxon>
        <taxon>Araneomorphae</taxon>
        <taxon>Entelegynae</taxon>
        <taxon>Araneoidea</taxon>
        <taxon>Araneidae</taxon>
        <taxon>Araneus</taxon>
    </lineage>
</organism>
<accession>A0A4Y2A2Z8</accession>
<comment type="caution">
    <text evidence="2">The sequence shown here is derived from an EMBL/GenBank/DDBJ whole genome shotgun (WGS) entry which is preliminary data.</text>
</comment>
<gene>
    <name evidence="2" type="ORF">AVEN_230968_1</name>
</gene>
<reference evidence="2 3" key="1">
    <citation type="journal article" date="2019" name="Sci. Rep.">
        <title>Orb-weaving spider Araneus ventricosus genome elucidates the spidroin gene catalogue.</title>
        <authorList>
            <person name="Kono N."/>
            <person name="Nakamura H."/>
            <person name="Ohtoshi R."/>
            <person name="Moran D.A.P."/>
            <person name="Shinohara A."/>
            <person name="Yoshida Y."/>
            <person name="Fujiwara M."/>
            <person name="Mori M."/>
            <person name="Tomita M."/>
            <person name="Arakawa K."/>
        </authorList>
    </citation>
    <scope>NUCLEOTIDE SEQUENCE [LARGE SCALE GENOMIC DNA]</scope>
</reference>
<dbReference type="EMBL" id="BGPR01000004">
    <property type="protein sequence ID" value="GBL74060.1"/>
    <property type="molecule type" value="Genomic_DNA"/>
</dbReference>
<evidence type="ECO:0000313" key="3">
    <source>
        <dbReference type="Proteomes" id="UP000499080"/>
    </source>
</evidence>
<dbReference type="Proteomes" id="UP000499080">
    <property type="component" value="Unassembled WGS sequence"/>
</dbReference>
<evidence type="ECO:0000313" key="2">
    <source>
        <dbReference type="EMBL" id="GBL74060.1"/>
    </source>
</evidence>
<keyword evidence="3" id="KW-1185">Reference proteome</keyword>